<evidence type="ECO:0000313" key="1">
    <source>
        <dbReference type="EMBL" id="MBG6084959.1"/>
    </source>
</evidence>
<dbReference type="Proteomes" id="UP000625033">
    <property type="component" value="Unassembled WGS sequence"/>
</dbReference>
<organism evidence="1 2">
    <name type="scientific">Zhihengliuella flava</name>
    <dbReference type="NCBI Taxonomy" id="1285193"/>
    <lineage>
        <taxon>Bacteria</taxon>
        <taxon>Bacillati</taxon>
        <taxon>Actinomycetota</taxon>
        <taxon>Actinomycetes</taxon>
        <taxon>Micrococcales</taxon>
        <taxon>Micrococcaceae</taxon>
        <taxon>Zhihengliuella</taxon>
    </lineage>
</organism>
<comment type="caution">
    <text evidence="1">The sequence shown here is derived from an EMBL/GenBank/DDBJ whole genome shotgun (WGS) entry which is preliminary data.</text>
</comment>
<dbReference type="InterPro" id="IPR009351">
    <property type="entry name" value="AlkZ-like"/>
</dbReference>
<protein>
    <submittedName>
        <fullName evidence="1">Uncharacterized protein YcaQ</fullName>
    </submittedName>
</protein>
<reference evidence="1" key="1">
    <citation type="submission" date="2020-11" db="EMBL/GenBank/DDBJ databases">
        <title>Sequencing the genomes of 1000 actinobacteria strains.</title>
        <authorList>
            <person name="Klenk H.-P."/>
        </authorList>
    </citation>
    <scope>NUCLEOTIDE SEQUENCE</scope>
    <source>
        <strain evidence="1">DSM 26152</strain>
    </source>
</reference>
<accession>A0A931D5T9</accession>
<name>A0A931D5T9_9MICC</name>
<dbReference type="EMBL" id="JADOTZ010000001">
    <property type="protein sequence ID" value="MBG6084959.1"/>
    <property type="molecule type" value="Genomic_DNA"/>
</dbReference>
<gene>
    <name evidence="1" type="ORF">IW252_001726</name>
</gene>
<proteinExistence type="predicted"/>
<keyword evidence="2" id="KW-1185">Reference proteome</keyword>
<dbReference type="Pfam" id="PF06224">
    <property type="entry name" value="AlkZ-like"/>
    <property type="match status" value="1"/>
</dbReference>
<dbReference type="PANTHER" id="PTHR30528">
    <property type="entry name" value="CYTOPLASMIC PROTEIN"/>
    <property type="match status" value="1"/>
</dbReference>
<dbReference type="PANTHER" id="PTHR30528:SF0">
    <property type="entry name" value="CYTOPLASMIC PROTEIN"/>
    <property type="match status" value="1"/>
</dbReference>
<sequence>MLELSAAEARRAVVNAHFAVPAAHASDVLENERLIQLDGISRVDKAHRLTVAARLSARHRAQGYDAGLWGSATARSFETFTDVACLFPLGDWPLFELSRRGFRDRMAAKGTTPPPELKDSILRIVADAEGGATIGDIEDGGPRGGSWGWSERQKAAEFMLWCGELVCTRRSGIKRLFDLPASRIPAHLLNAELSEQRMLTGLVASALRALGLATVPDLRRHYRLSADEVRRGLEGAGAVVVRVEGWGEEAYALAEPDTSVVPTTPSRGSRMIGPFDNLLRNRKRAARIFGYEYLFEAYVPQAKRTYGAYVLSVLHGDRFVARADAQRQGRDVHLHRVFGEPGVPGRIVDAAVRRAGNHLAKQLGGELVRSQG</sequence>
<dbReference type="RefSeq" id="WP_196836197.1">
    <property type="nucleotide sequence ID" value="NZ_JADOTZ010000001.1"/>
</dbReference>
<dbReference type="AlphaFoldDB" id="A0A931D5T9"/>
<evidence type="ECO:0000313" key="2">
    <source>
        <dbReference type="Proteomes" id="UP000625033"/>
    </source>
</evidence>